<evidence type="ECO:0000313" key="1">
    <source>
        <dbReference type="EMBL" id="SFM05886.1"/>
    </source>
</evidence>
<sequence length="249" mass="26940">MKRLCFLGNSHVAAVRAALNDMRVEGGLAGVEVDVFGSQRNSLRTATVRNGVVGSSSAFVQKNFRWTSGGMSEVEIARYDEIIILAGISVFSSAHYQAGTDLPMISSGMADAIITHHMEQDWAIGLARLIAEVSGSVQVSFVGSPLISVDSPRAQKFLAQYHDRDTGVGVRARNLRTMIDRSVVARSAGNFRMKAPPADALEDSGFFTRSAYCKGSMLFKPEVDAQHPGNDFVHMNAQYGRLLLQDALG</sequence>
<gene>
    <name evidence="1" type="ORF">SAMN04488042_103215</name>
</gene>
<dbReference type="STRING" id="254406.SAMN04488042_103215"/>
<dbReference type="RefSeq" id="WP_093093737.1">
    <property type="nucleotide sequence ID" value="NZ_FOTQ01000003.1"/>
</dbReference>
<protein>
    <submittedName>
        <fullName evidence="1">Uncharacterized protein</fullName>
    </submittedName>
</protein>
<keyword evidence="2" id="KW-1185">Reference proteome</keyword>
<dbReference type="AlphaFoldDB" id="A0A1I4MS59"/>
<proteinExistence type="predicted"/>
<dbReference type="EMBL" id="FOTQ01000003">
    <property type="protein sequence ID" value="SFM05886.1"/>
    <property type="molecule type" value="Genomic_DNA"/>
</dbReference>
<name>A0A1I4MS59_9RHOB</name>
<evidence type="ECO:0000313" key="2">
    <source>
        <dbReference type="Proteomes" id="UP000199144"/>
    </source>
</evidence>
<organism evidence="1 2">
    <name type="scientific">Shimia aestuarii</name>
    <dbReference type="NCBI Taxonomy" id="254406"/>
    <lineage>
        <taxon>Bacteria</taxon>
        <taxon>Pseudomonadati</taxon>
        <taxon>Pseudomonadota</taxon>
        <taxon>Alphaproteobacteria</taxon>
        <taxon>Rhodobacterales</taxon>
        <taxon>Roseobacteraceae</taxon>
    </lineage>
</organism>
<reference evidence="1 2" key="1">
    <citation type="submission" date="2016-10" db="EMBL/GenBank/DDBJ databases">
        <authorList>
            <person name="de Groot N.N."/>
        </authorList>
    </citation>
    <scope>NUCLEOTIDE SEQUENCE [LARGE SCALE GENOMIC DNA]</scope>
    <source>
        <strain evidence="1 2">DSM 15283</strain>
    </source>
</reference>
<dbReference type="Proteomes" id="UP000199144">
    <property type="component" value="Unassembled WGS sequence"/>
</dbReference>
<accession>A0A1I4MS59</accession>
<dbReference type="OrthoDB" id="6174477at2"/>